<feature type="transmembrane region" description="Helical" evidence="1">
    <location>
        <begin position="83"/>
        <end position="102"/>
    </location>
</feature>
<dbReference type="Pfam" id="PF07853">
    <property type="entry name" value="DUF1648"/>
    <property type="match status" value="1"/>
</dbReference>
<keyword evidence="1" id="KW-1133">Transmembrane helix</keyword>
<keyword evidence="1" id="KW-0812">Transmembrane</keyword>
<accession>A0ABX2NBH9</accession>
<reference evidence="3 4" key="1">
    <citation type="submission" date="2020-06" db="EMBL/GenBank/DDBJ databases">
        <title>Anaerococcus sp. nov., isolated form swine feces.</title>
        <authorList>
            <person name="Yu S."/>
        </authorList>
    </citation>
    <scope>NUCLEOTIDE SEQUENCE [LARGE SCALE GENOMIC DNA]</scope>
    <source>
        <strain evidence="3 4">AGMB00486</strain>
    </source>
</reference>
<feature type="transmembrane region" description="Helical" evidence="1">
    <location>
        <begin position="7"/>
        <end position="26"/>
    </location>
</feature>
<dbReference type="RefSeq" id="WP_176269950.1">
    <property type="nucleotide sequence ID" value="NZ_JABVBA010000007.1"/>
</dbReference>
<keyword evidence="4" id="KW-1185">Reference proteome</keyword>
<feature type="transmembrane region" description="Helical" evidence="1">
    <location>
        <begin position="162"/>
        <end position="180"/>
    </location>
</feature>
<feature type="transmembrane region" description="Helical" evidence="1">
    <location>
        <begin position="50"/>
        <end position="71"/>
    </location>
</feature>
<sequence length="214" mass="24793">MKENRKNLLLSFILFLISIILAIIYYDRLPVRIPVHYDFDWQVDIYAKKINALLFIVIFMVLVYLALYFILTLDPKRNEHDESYKHISLLTIPILNLLIIGLTIRKTFDPSLNVGRIIVAVIAVFIAISGVFMPKINRNYTLGIRTPWALENDYVWKKTQKLSGLLLFINGVFSLIILGFSVKIAFILLTSLFILTIIVSFIYSYLIYNNLANK</sequence>
<proteinExistence type="predicted"/>
<dbReference type="InterPro" id="IPR012867">
    <property type="entry name" value="DUF1648"/>
</dbReference>
<dbReference type="Proteomes" id="UP000540919">
    <property type="component" value="Unassembled WGS sequence"/>
</dbReference>
<evidence type="ECO:0000313" key="4">
    <source>
        <dbReference type="Proteomes" id="UP000540919"/>
    </source>
</evidence>
<dbReference type="InterPro" id="IPR025962">
    <property type="entry name" value="SdpI/YhfL"/>
</dbReference>
<name>A0ABX2NBH9_9FIRM</name>
<dbReference type="EMBL" id="JABVBA010000007">
    <property type="protein sequence ID" value="NVF11909.1"/>
    <property type="molecule type" value="Genomic_DNA"/>
</dbReference>
<dbReference type="Pfam" id="PF13630">
    <property type="entry name" value="SdpI"/>
    <property type="match status" value="1"/>
</dbReference>
<evidence type="ECO:0000256" key="1">
    <source>
        <dbReference type="SAM" id="Phobius"/>
    </source>
</evidence>
<dbReference type="PANTHER" id="PTHR37810:SF5">
    <property type="entry name" value="IMMUNITY PROTEIN SDPI"/>
    <property type="match status" value="1"/>
</dbReference>
<gene>
    <name evidence="3" type="ORF">HV819_07945</name>
</gene>
<dbReference type="PIRSF" id="PIRSF038959">
    <property type="entry name" value="SdpI"/>
    <property type="match status" value="1"/>
</dbReference>
<feature type="transmembrane region" description="Helical" evidence="1">
    <location>
        <begin position="114"/>
        <end position="133"/>
    </location>
</feature>
<keyword evidence="1" id="KW-0472">Membrane</keyword>
<protein>
    <submittedName>
        <fullName evidence="3">SdpI family protein</fullName>
    </submittedName>
</protein>
<dbReference type="PANTHER" id="PTHR37810">
    <property type="entry name" value="IMMUNITY PROTEIN SDPI"/>
    <property type="match status" value="1"/>
</dbReference>
<evidence type="ECO:0000313" key="3">
    <source>
        <dbReference type="EMBL" id="NVF11909.1"/>
    </source>
</evidence>
<comment type="caution">
    <text evidence="3">The sequence shown here is derived from an EMBL/GenBank/DDBJ whole genome shotgun (WGS) entry which is preliminary data.</text>
</comment>
<feature type="domain" description="DUF1648" evidence="2">
    <location>
        <begin position="13"/>
        <end position="60"/>
    </location>
</feature>
<organism evidence="3 4">
    <name type="scientific">Anaerococcus faecalis</name>
    <dbReference type="NCBI Taxonomy" id="2742993"/>
    <lineage>
        <taxon>Bacteria</taxon>
        <taxon>Bacillati</taxon>
        <taxon>Bacillota</taxon>
        <taxon>Tissierellia</taxon>
        <taxon>Tissierellales</taxon>
        <taxon>Peptoniphilaceae</taxon>
        <taxon>Anaerococcus</taxon>
    </lineage>
</organism>
<feature type="transmembrane region" description="Helical" evidence="1">
    <location>
        <begin position="186"/>
        <end position="208"/>
    </location>
</feature>
<dbReference type="InterPro" id="IPR026272">
    <property type="entry name" value="SdpI"/>
</dbReference>
<evidence type="ECO:0000259" key="2">
    <source>
        <dbReference type="Pfam" id="PF07853"/>
    </source>
</evidence>